<dbReference type="VEuPathDB" id="FungiDB:CTRG_01193"/>
<dbReference type="Proteomes" id="UP000002037">
    <property type="component" value="Unassembled WGS sequence"/>
</dbReference>
<feature type="transmembrane region" description="Helical" evidence="1">
    <location>
        <begin position="213"/>
        <end position="234"/>
    </location>
</feature>
<protein>
    <submittedName>
        <fullName evidence="2">Uncharacterized protein</fullName>
    </submittedName>
</protein>
<reference evidence="2 3" key="1">
    <citation type="journal article" date="2009" name="Nature">
        <title>Evolution of pathogenicity and sexual reproduction in eight Candida genomes.</title>
        <authorList>
            <person name="Butler G."/>
            <person name="Rasmussen M.D."/>
            <person name="Lin M.F."/>
            <person name="Santos M.A."/>
            <person name="Sakthikumar S."/>
            <person name="Munro C.A."/>
            <person name="Rheinbay E."/>
            <person name="Grabherr M."/>
            <person name="Forche A."/>
            <person name="Reedy J.L."/>
            <person name="Agrafioti I."/>
            <person name="Arnaud M.B."/>
            <person name="Bates S."/>
            <person name="Brown A.J."/>
            <person name="Brunke S."/>
            <person name="Costanzo M.C."/>
            <person name="Fitzpatrick D.A."/>
            <person name="de Groot P.W."/>
            <person name="Harris D."/>
            <person name="Hoyer L.L."/>
            <person name="Hube B."/>
            <person name="Klis F.M."/>
            <person name="Kodira C."/>
            <person name="Lennard N."/>
            <person name="Logue M.E."/>
            <person name="Martin R."/>
            <person name="Neiman A.M."/>
            <person name="Nikolaou E."/>
            <person name="Quail M.A."/>
            <person name="Quinn J."/>
            <person name="Santos M.C."/>
            <person name="Schmitzberger F.F."/>
            <person name="Sherlock G."/>
            <person name="Shah P."/>
            <person name="Silverstein K.A."/>
            <person name="Skrzypek M.S."/>
            <person name="Soll D."/>
            <person name="Staggs R."/>
            <person name="Stansfield I."/>
            <person name="Stumpf M.P."/>
            <person name="Sudbery P.E."/>
            <person name="Srikantha T."/>
            <person name="Zeng Q."/>
            <person name="Berman J."/>
            <person name="Berriman M."/>
            <person name="Heitman J."/>
            <person name="Gow N.A."/>
            <person name="Lorenz M.C."/>
            <person name="Birren B.W."/>
            <person name="Kellis M."/>
            <person name="Cuomo C.A."/>
        </authorList>
    </citation>
    <scope>NUCLEOTIDE SEQUENCE [LARGE SCALE GENOMIC DNA]</scope>
    <source>
        <strain evidence="3">ATCC MYA-3404 / T1</strain>
    </source>
</reference>
<gene>
    <name evidence="2" type="ORF">CTRG_01193</name>
</gene>
<dbReference type="KEGG" id="ctp:CTRG_01193"/>
<accession>C5M5R3</accession>
<sequence length="394" mass="45406">MMLRSTRLIRPNLRLNQLSILRFNNTYAYIQDFPTLQSKIKSNISSDSSSSDILQALSSIKNLQPNYTIHDQLDENSEISKESILIVNEIFKNWNNHLITNELLREIFILNLPTLINLKIIEIFYKQNPNGIINKDIALIPLRNAIFNADFMKAIKLTDLTVGHKNYIDNMNNILKKGLIKLATTAGIITLFTKFGVSSMIDSGLISQNWEHLAALNSIILTYFINSSFFITIVKLGRTLINSGGDYLTWQKGTFYNHWFKHADELLFSSKIIEADRELNQGENNPEIVEELCRIPYEDERDAAKGLKASFDRYGNKIRLLTLKDDLEKIKFQAYWMTGGDGFEWVEPDQDPAELEWKNHLELYNKPALNQSEVSALRWADDLIQKSTTDDFEE</sequence>
<dbReference type="OrthoDB" id="4089405at2759"/>
<evidence type="ECO:0000313" key="2">
    <source>
        <dbReference type="EMBL" id="EER34333.1"/>
    </source>
</evidence>
<dbReference type="GeneID" id="8295918"/>
<dbReference type="eggNOG" id="ENOG502SB1Z">
    <property type="taxonomic scope" value="Eukaryota"/>
</dbReference>
<dbReference type="EMBL" id="GG692396">
    <property type="protein sequence ID" value="EER34333.1"/>
    <property type="molecule type" value="Genomic_DNA"/>
</dbReference>
<feature type="transmembrane region" description="Helical" evidence="1">
    <location>
        <begin position="179"/>
        <end position="201"/>
    </location>
</feature>
<keyword evidence="1" id="KW-0472">Membrane</keyword>
<evidence type="ECO:0000313" key="3">
    <source>
        <dbReference type="Proteomes" id="UP000002037"/>
    </source>
</evidence>
<organism evidence="2 3">
    <name type="scientific">Candida tropicalis (strain ATCC MYA-3404 / T1)</name>
    <name type="common">Yeast</name>
    <dbReference type="NCBI Taxonomy" id="294747"/>
    <lineage>
        <taxon>Eukaryota</taxon>
        <taxon>Fungi</taxon>
        <taxon>Dikarya</taxon>
        <taxon>Ascomycota</taxon>
        <taxon>Saccharomycotina</taxon>
        <taxon>Pichiomycetes</taxon>
        <taxon>Debaryomycetaceae</taxon>
        <taxon>Candida/Lodderomyces clade</taxon>
        <taxon>Candida</taxon>
    </lineage>
</organism>
<keyword evidence="1" id="KW-0812">Transmembrane</keyword>
<proteinExistence type="predicted"/>
<keyword evidence="1" id="KW-1133">Transmembrane helix</keyword>
<dbReference type="HOGENOM" id="CLU_706188_0_0_1"/>
<dbReference type="RefSeq" id="XP_002546888.1">
    <property type="nucleotide sequence ID" value="XM_002546842.1"/>
</dbReference>
<keyword evidence="3" id="KW-1185">Reference proteome</keyword>
<name>C5M5R3_CANTT</name>
<dbReference type="AlphaFoldDB" id="C5M5R3"/>
<evidence type="ECO:0000256" key="1">
    <source>
        <dbReference type="SAM" id="Phobius"/>
    </source>
</evidence>